<evidence type="ECO:0000313" key="2">
    <source>
        <dbReference type="Proteomes" id="UP001055439"/>
    </source>
</evidence>
<dbReference type="Proteomes" id="UP001055439">
    <property type="component" value="Chromosome 7"/>
</dbReference>
<reference evidence="1" key="1">
    <citation type="submission" date="2022-05" db="EMBL/GenBank/DDBJ databases">
        <title>The Musa troglodytarum L. genome provides insights into the mechanism of non-climacteric behaviour and enrichment of carotenoids.</title>
        <authorList>
            <person name="Wang J."/>
        </authorList>
    </citation>
    <scope>NUCLEOTIDE SEQUENCE</scope>
    <source>
        <tissue evidence="1">Leaf</tissue>
    </source>
</reference>
<organism evidence="1 2">
    <name type="scientific">Musa troglodytarum</name>
    <name type="common">fe'i banana</name>
    <dbReference type="NCBI Taxonomy" id="320322"/>
    <lineage>
        <taxon>Eukaryota</taxon>
        <taxon>Viridiplantae</taxon>
        <taxon>Streptophyta</taxon>
        <taxon>Embryophyta</taxon>
        <taxon>Tracheophyta</taxon>
        <taxon>Spermatophyta</taxon>
        <taxon>Magnoliopsida</taxon>
        <taxon>Liliopsida</taxon>
        <taxon>Zingiberales</taxon>
        <taxon>Musaceae</taxon>
        <taxon>Musa</taxon>
    </lineage>
</organism>
<keyword evidence="2" id="KW-1185">Reference proteome</keyword>
<dbReference type="EMBL" id="CP097509">
    <property type="protein sequence ID" value="URE20140.1"/>
    <property type="molecule type" value="Genomic_DNA"/>
</dbReference>
<gene>
    <name evidence="1" type="ORF">MUK42_11372</name>
</gene>
<sequence length="88" mass="9708">MRSSILGEGTPVEKVVTLLPSGERRRRRCVGIRSWCVCGKVWLQGAFRPQLPPFMVGACQLVHTGSQAQCLHQPLKATAVPNWITSSH</sequence>
<proteinExistence type="predicted"/>
<accession>A0A9E7GS96</accession>
<evidence type="ECO:0000313" key="1">
    <source>
        <dbReference type="EMBL" id="URE20140.1"/>
    </source>
</evidence>
<protein>
    <submittedName>
        <fullName evidence="1">Uncharacterized protein</fullName>
    </submittedName>
</protein>
<name>A0A9E7GS96_9LILI</name>
<dbReference type="AlphaFoldDB" id="A0A9E7GS96"/>